<dbReference type="STRING" id="113226.A0A139IBR6"/>
<evidence type="ECO:0000259" key="2">
    <source>
        <dbReference type="Pfam" id="PF07944"/>
    </source>
</evidence>
<dbReference type="InterPro" id="IPR049174">
    <property type="entry name" value="Beta-AFase-like"/>
</dbReference>
<name>A0A139IBR6_9PEZI</name>
<feature type="region of interest" description="Disordered" evidence="1">
    <location>
        <begin position="38"/>
        <end position="57"/>
    </location>
</feature>
<evidence type="ECO:0000256" key="1">
    <source>
        <dbReference type="SAM" id="MobiDB-lite"/>
    </source>
</evidence>
<dbReference type="AlphaFoldDB" id="A0A139IBR6"/>
<dbReference type="Pfam" id="PF07944">
    <property type="entry name" value="Beta-AFase-like_GH127_cat"/>
    <property type="match status" value="1"/>
</dbReference>
<evidence type="ECO:0000313" key="4">
    <source>
        <dbReference type="EMBL" id="KXT12022.1"/>
    </source>
</evidence>
<evidence type="ECO:0000313" key="5">
    <source>
        <dbReference type="Proteomes" id="UP000073492"/>
    </source>
</evidence>
<dbReference type="OrthoDB" id="654211at2759"/>
<dbReference type="InterPro" id="IPR012878">
    <property type="entry name" value="Beta-AFase-like_GH127_cat"/>
</dbReference>
<dbReference type="Pfam" id="PF20737">
    <property type="entry name" value="Glyco_hydro127C"/>
    <property type="match status" value="1"/>
</dbReference>
<evidence type="ECO:0000259" key="3">
    <source>
        <dbReference type="Pfam" id="PF20737"/>
    </source>
</evidence>
<dbReference type="InterPro" id="IPR008928">
    <property type="entry name" value="6-hairpin_glycosidase_sf"/>
</dbReference>
<reference evidence="4 5" key="1">
    <citation type="submission" date="2015-07" db="EMBL/GenBank/DDBJ databases">
        <title>Comparative genomics of the Sigatoka disease complex on banana suggests a link between parallel evolutionary changes in Pseudocercospora fijiensis and Pseudocercospora eumusae and increased virulence on the banana host.</title>
        <authorList>
            <person name="Chang T.-C."/>
            <person name="Salvucci A."/>
            <person name="Crous P.W."/>
            <person name="Stergiopoulos I."/>
        </authorList>
    </citation>
    <scope>NUCLEOTIDE SEQUENCE [LARGE SCALE GENOMIC DNA]</scope>
    <source>
        <strain evidence="4 5">CBS 116634</strain>
    </source>
</reference>
<dbReference type="Proteomes" id="UP000073492">
    <property type="component" value="Unassembled WGS sequence"/>
</dbReference>
<protein>
    <recommendedName>
        <fullName evidence="6">DUF1680 domain protein</fullName>
    </recommendedName>
</protein>
<comment type="caution">
    <text evidence="4">The sequence shown here is derived from an EMBL/GenBank/DDBJ whole genome shotgun (WGS) entry which is preliminary data.</text>
</comment>
<dbReference type="PANTHER" id="PTHR43465">
    <property type="entry name" value="DUF1680 DOMAIN PROTEIN (AFU_ORTHOLOGUE AFUA_1G08910)"/>
    <property type="match status" value="1"/>
</dbReference>
<dbReference type="SUPFAM" id="SSF48208">
    <property type="entry name" value="Six-hairpin glycosidases"/>
    <property type="match status" value="1"/>
</dbReference>
<gene>
    <name evidence="4" type="ORF">AC579_4649</name>
</gene>
<dbReference type="GO" id="GO:0005975">
    <property type="term" value="P:carbohydrate metabolic process"/>
    <property type="evidence" value="ECO:0007669"/>
    <property type="project" value="InterPro"/>
</dbReference>
<sequence>MIDMGLGTATATSPARVPFTREGTAKLLSLLRMDTARSSTDPGSFQAASISEGHRAHPQETYVETTFDPESFYGKLRQLYADRVLKTQLDQLKKQGSYYAFNLKWHPKYDIGRLHGGKCALTGSPISLFWDSDVAKWIEAACYFLSTSEGGRSPHCEEFKLAVDELIGMMAKAQSSDGYLGTYFTVVDRKGRLQNLRDMHEMYCCGHLLEAALAHHQYSRSTKFLDIMIRYVALLMQMFGPKSDQRHGYPGHPELELALVRLYSRTRNEKHLKFAHYLVGTRGVVEPDLGNRAFFVWEAEQRQDNYYHRTMESITDGRYHQWHAPLTEQQAVVGHAVRAMYLLTAAADLGEDFLDSAKRLWNDAVDNKMYSTGGIGSDPSIEGFSEVPHFLPDCEDEGGCYAETCASIGLCMLGERFLSHRLDGRIRDVMERSLLNTVLGGGSLDGTRFFYANPLATTKNGKTERSDWFDCCCCPPNLCRTLGLLGGYTWSASVVGKTINLDIYMYLSATRRVPLPSSGREEALVSMKSEMPWSGTTVLNFSAPEHWQWNICLPVPGYAENFSVDGIQVRGEITTGFHALSLPAKAKLVIDFDLPVTLESPHQDTHKDTLTVIRGPLVYTAESWDNSALNRRCSGFQNIGLPETARFEQGWVDIGGHQMLSLTTQDAHVLEREGKDDIGSAKIVAGRLGSRARVWRTVGEPLTMIPFFARCNRQNSQQLRTSFQRVAESDRG</sequence>
<feature type="domain" description="Non-reducing end beta-L-arabinofuranosidase-like GH127 catalytic" evidence="2">
    <location>
        <begin position="71"/>
        <end position="482"/>
    </location>
</feature>
<accession>A0A139IBR6</accession>
<feature type="domain" description="Non-reducing end beta-L-arabinofuranosidase-like GH127 C-terminal" evidence="3">
    <location>
        <begin position="601"/>
        <end position="717"/>
    </location>
</feature>
<dbReference type="InterPro" id="IPR049049">
    <property type="entry name" value="Beta-AFase-like_GH127_C"/>
</dbReference>
<evidence type="ECO:0008006" key="6">
    <source>
        <dbReference type="Google" id="ProtNLM"/>
    </source>
</evidence>
<dbReference type="EMBL" id="LFZO01000169">
    <property type="protein sequence ID" value="KXT12022.1"/>
    <property type="molecule type" value="Genomic_DNA"/>
</dbReference>
<keyword evidence="5" id="KW-1185">Reference proteome</keyword>
<dbReference type="PANTHER" id="PTHR43465:SF2">
    <property type="entry name" value="DUF1680 DOMAIN PROTEIN (AFU_ORTHOLOGUE AFUA_1G08910)"/>
    <property type="match status" value="1"/>
</dbReference>
<organism evidence="4 5">
    <name type="scientific">Pseudocercospora musae</name>
    <dbReference type="NCBI Taxonomy" id="113226"/>
    <lineage>
        <taxon>Eukaryota</taxon>
        <taxon>Fungi</taxon>
        <taxon>Dikarya</taxon>
        <taxon>Ascomycota</taxon>
        <taxon>Pezizomycotina</taxon>
        <taxon>Dothideomycetes</taxon>
        <taxon>Dothideomycetidae</taxon>
        <taxon>Mycosphaerellales</taxon>
        <taxon>Mycosphaerellaceae</taxon>
        <taxon>Pseudocercospora</taxon>
    </lineage>
</organism>
<proteinExistence type="predicted"/>
<feature type="compositionally biased region" description="Polar residues" evidence="1">
    <location>
        <begin position="38"/>
        <end position="49"/>
    </location>
</feature>